<dbReference type="GO" id="GO:0006282">
    <property type="term" value="P:regulation of DNA repair"/>
    <property type="evidence" value="ECO:0007669"/>
    <property type="project" value="UniProtKB-UniRule"/>
</dbReference>
<evidence type="ECO:0000313" key="10">
    <source>
        <dbReference type="Proteomes" id="UP000295722"/>
    </source>
</evidence>
<evidence type="ECO:0000256" key="5">
    <source>
        <dbReference type="HAMAP-Rule" id="MF_01114"/>
    </source>
</evidence>
<evidence type="ECO:0000259" key="7">
    <source>
        <dbReference type="Pfam" id="PF02631"/>
    </source>
</evidence>
<feature type="region of interest" description="Disordered" evidence="6">
    <location>
        <begin position="1"/>
        <end position="61"/>
    </location>
</feature>
<accession>A0A4R5MC33</accession>
<reference evidence="9 10" key="1">
    <citation type="submission" date="2019-03" db="EMBL/GenBank/DDBJ databases">
        <title>Paraburkholderia sp. 4M-K11, isolated from subtropical forest soil.</title>
        <authorList>
            <person name="Gao Z.-H."/>
            <person name="Qiu L.-H."/>
        </authorList>
    </citation>
    <scope>NUCLEOTIDE SEQUENCE [LARGE SCALE GENOMIC DNA]</scope>
    <source>
        <strain evidence="9 10">4M-K11</strain>
    </source>
</reference>
<feature type="domain" description="RecX third three-helical" evidence="8">
    <location>
        <begin position="243"/>
        <end position="288"/>
    </location>
</feature>
<feature type="compositionally biased region" description="Basic and acidic residues" evidence="6">
    <location>
        <begin position="30"/>
        <end position="39"/>
    </location>
</feature>
<dbReference type="GO" id="GO:0005737">
    <property type="term" value="C:cytoplasm"/>
    <property type="evidence" value="ECO:0007669"/>
    <property type="project" value="UniProtKB-SubCell"/>
</dbReference>
<dbReference type="PANTHER" id="PTHR33602:SF1">
    <property type="entry name" value="REGULATORY PROTEIN RECX FAMILY PROTEIN"/>
    <property type="match status" value="1"/>
</dbReference>
<evidence type="ECO:0000256" key="4">
    <source>
        <dbReference type="ARBA" id="ARBA00022490"/>
    </source>
</evidence>
<dbReference type="Gene3D" id="1.10.10.10">
    <property type="entry name" value="Winged helix-like DNA-binding domain superfamily/Winged helix DNA-binding domain"/>
    <property type="match status" value="3"/>
</dbReference>
<dbReference type="InterPro" id="IPR003783">
    <property type="entry name" value="Regulatory_RecX"/>
</dbReference>
<comment type="similarity">
    <text evidence="2 5">Belongs to the RecX family.</text>
</comment>
<comment type="function">
    <text evidence="5">Modulates RecA activity.</text>
</comment>
<proteinExistence type="inferred from homology"/>
<feature type="compositionally biased region" description="Basic and acidic residues" evidence="6">
    <location>
        <begin position="139"/>
        <end position="153"/>
    </location>
</feature>
<feature type="compositionally biased region" description="Low complexity" evidence="6">
    <location>
        <begin position="14"/>
        <end position="28"/>
    </location>
</feature>
<dbReference type="Pfam" id="PF02631">
    <property type="entry name" value="RecX_HTH2"/>
    <property type="match status" value="1"/>
</dbReference>
<evidence type="ECO:0000256" key="3">
    <source>
        <dbReference type="ARBA" id="ARBA00018111"/>
    </source>
</evidence>
<dbReference type="InterPro" id="IPR053925">
    <property type="entry name" value="RecX_HTH_3rd"/>
</dbReference>
<gene>
    <name evidence="5 9" type="primary">recX</name>
    <name evidence="9" type="ORF">EYW47_07935</name>
</gene>
<feature type="domain" description="RecX second three-helical" evidence="7">
    <location>
        <begin position="199"/>
        <end position="237"/>
    </location>
</feature>
<organism evidence="9 10">
    <name type="scientific">Paraburkholderia silviterrae</name>
    <dbReference type="NCBI Taxonomy" id="2528715"/>
    <lineage>
        <taxon>Bacteria</taxon>
        <taxon>Pseudomonadati</taxon>
        <taxon>Pseudomonadota</taxon>
        <taxon>Betaproteobacteria</taxon>
        <taxon>Burkholderiales</taxon>
        <taxon>Burkholderiaceae</taxon>
        <taxon>Paraburkholderia</taxon>
    </lineage>
</organism>
<dbReference type="Pfam" id="PF21981">
    <property type="entry name" value="RecX_HTH3"/>
    <property type="match status" value="1"/>
</dbReference>
<dbReference type="HAMAP" id="MF_01114">
    <property type="entry name" value="RecX"/>
    <property type="match status" value="1"/>
</dbReference>
<keyword evidence="10" id="KW-1185">Reference proteome</keyword>
<name>A0A4R5MC33_9BURK</name>
<sequence length="302" mass="33289">MRKGGSASVPHDVAATSAATSAAPSSASDEAEHPREARRSTRRAAARTNTQCADTQCADTQSRDVHAGARGFAHSPPQDLDDEGRAVFEVPFEAFFDASAAGSSEAPHESQPEPHHEPPTPQADRFERSSTSRMSRNARKNETSGKQRPERSLKGRALGYLSRREYSRAELSRKLMPYTENADELEALLDALEREGWLSDARFAESVVYRRAARVGAGRIVSELKRHAVGDALIEEVNAQLRETELARARAVWQKKYGQLPETSAERARQARFLAARGFSMSIIGKILKGIEDSFDGEWPEN</sequence>
<dbReference type="AlphaFoldDB" id="A0A4R5MC33"/>
<feature type="region of interest" description="Disordered" evidence="6">
    <location>
        <begin position="99"/>
        <end position="157"/>
    </location>
</feature>
<keyword evidence="4 5" id="KW-0963">Cytoplasm</keyword>
<protein>
    <recommendedName>
        <fullName evidence="3 5">Regulatory protein RecX</fullName>
    </recommendedName>
</protein>
<dbReference type="Proteomes" id="UP000295722">
    <property type="component" value="Unassembled WGS sequence"/>
</dbReference>
<comment type="caution">
    <text evidence="9">The sequence shown here is derived from an EMBL/GenBank/DDBJ whole genome shotgun (WGS) entry which is preliminary data.</text>
</comment>
<comment type="subcellular location">
    <subcellularLocation>
        <location evidence="1 5">Cytoplasm</location>
    </subcellularLocation>
</comment>
<dbReference type="InterPro" id="IPR053924">
    <property type="entry name" value="RecX_HTH_2nd"/>
</dbReference>
<dbReference type="EMBL" id="SMRP01000003">
    <property type="protein sequence ID" value="TDG24486.1"/>
    <property type="molecule type" value="Genomic_DNA"/>
</dbReference>
<dbReference type="NCBIfam" id="NF001055">
    <property type="entry name" value="PRK00117.2-5"/>
    <property type="match status" value="1"/>
</dbReference>
<evidence type="ECO:0000256" key="2">
    <source>
        <dbReference type="ARBA" id="ARBA00009695"/>
    </source>
</evidence>
<dbReference type="PANTHER" id="PTHR33602">
    <property type="entry name" value="REGULATORY PROTEIN RECX FAMILY PROTEIN"/>
    <property type="match status" value="1"/>
</dbReference>
<evidence type="ECO:0000259" key="8">
    <source>
        <dbReference type="Pfam" id="PF21981"/>
    </source>
</evidence>
<dbReference type="OrthoDB" id="5295441at2"/>
<dbReference type="InterPro" id="IPR036388">
    <property type="entry name" value="WH-like_DNA-bd_sf"/>
</dbReference>
<evidence type="ECO:0000256" key="1">
    <source>
        <dbReference type="ARBA" id="ARBA00004496"/>
    </source>
</evidence>
<evidence type="ECO:0000313" key="9">
    <source>
        <dbReference type="EMBL" id="TDG24486.1"/>
    </source>
</evidence>
<evidence type="ECO:0000256" key="6">
    <source>
        <dbReference type="SAM" id="MobiDB-lite"/>
    </source>
</evidence>
<feature type="compositionally biased region" description="Polar residues" evidence="6">
    <location>
        <begin position="48"/>
        <end position="60"/>
    </location>
</feature>
<feature type="compositionally biased region" description="Basic and acidic residues" evidence="6">
    <location>
        <begin position="106"/>
        <end position="130"/>
    </location>
</feature>